<dbReference type="SUPFAM" id="SSF53474">
    <property type="entry name" value="alpha/beta-Hydrolases"/>
    <property type="match status" value="1"/>
</dbReference>
<feature type="domain" description="Serine aminopeptidase S33" evidence="1">
    <location>
        <begin position="31"/>
        <end position="250"/>
    </location>
</feature>
<name>A0A1F6CXU7_9BACT</name>
<dbReference type="STRING" id="1798480.A2851_03465"/>
<dbReference type="EMBL" id="MFKT01000007">
    <property type="protein sequence ID" value="OGG53937.1"/>
    <property type="molecule type" value="Genomic_DNA"/>
</dbReference>
<comment type="caution">
    <text evidence="2">The sequence shown here is derived from an EMBL/GenBank/DDBJ whole genome shotgun (WGS) entry which is preliminary data.</text>
</comment>
<gene>
    <name evidence="2" type="ORF">A2851_03465</name>
</gene>
<reference evidence="2 3" key="1">
    <citation type="journal article" date="2016" name="Nat. Commun.">
        <title>Thousands of microbial genomes shed light on interconnected biogeochemical processes in an aquifer system.</title>
        <authorList>
            <person name="Anantharaman K."/>
            <person name="Brown C.T."/>
            <person name="Hug L.A."/>
            <person name="Sharon I."/>
            <person name="Castelle C.J."/>
            <person name="Probst A.J."/>
            <person name="Thomas B.C."/>
            <person name="Singh A."/>
            <person name="Wilkins M.J."/>
            <person name="Karaoz U."/>
            <person name="Brodie E.L."/>
            <person name="Williams K.H."/>
            <person name="Hubbard S.S."/>
            <person name="Banfield J.F."/>
        </authorList>
    </citation>
    <scope>NUCLEOTIDE SEQUENCE [LARGE SCALE GENOMIC DNA]</scope>
</reference>
<accession>A0A1F6CXU7</accession>
<dbReference type="InterPro" id="IPR022742">
    <property type="entry name" value="Hydrolase_4"/>
</dbReference>
<dbReference type="PANTHER" id="PTHR31591:SF1">
    <property type="entry name" value="UPF0613 PROTEIN PB24D3.06C"/>
    <property type="match status" value="1"/>
</dbReference>
<dbReference type="InterPro" id="IPR029058">
    <property type="entry name" value="AB_hydrolase_fold"/>
</dbReference>
<evidence type="ECO:0000259" key="1">
    <source>
        <dbReference type="Pfam" id="PF12146"/>
    </source>
</evidence>
<evidence type="ECO:0000313" key="2">
    <source>
        <dbReference type="EMBL" id="OGG53937.1"/>
    </source>
</evidence>
<dbReference type="PANTHER" id="PTHR31591">
    <property type="entry name" value="UPF0613 PROTEIN PB24D3.06C"/>
    <property type="match status" value="1"/>
</dbReference>
<dbReference type="Proteomes" id="UP000176863">
    <property type="component" value="Unassembled WGS sequence"/>
</dbReference>
<organism evidence="2 3">
    <name type="scientific">Candidatus Kaiserbacteria bacterium RIFCSPHIGHO2_01_FULL_53_29</name>
    <dbReference type="NCBI Taxonomy" id="1798480"/>
    <lineage>
        <taxon>Bacteria</taxon>
        <taxon>Candidatus Kaiseribacteriota</taxon>
    </lineage>
</organism>
<sequence length="294" mass="32804">MKKIQMRAAYVVEIVTPKKFILNGLWFGPKKPKRVIIWIHGLGSSMFGKLLIADELVDHETAVLVFNNRGHNKVASVSGVGGKRIKGGAAHEVFTDCIDDIEGAINFARHAGVKNIYLAGHSTGSQKSAYWGYKKGKRVKGIILLAPMSDYSAATMLSGKRAVTRAAEVARKLVRKGRAHDLLPADVWDWKLLADAQRFLSLYSGESVEELFPYSQPHKNPTALKKSRVPTLVLLAEKDEFADRPAKKIAEWFDGHIRAPHRVVIVPKVPHSFKDGEKEVARAIRQFLRPRKTQ</sequence>
<proteinExistence type="predicted"/>
<dbReference type="InterPro" id="IPR013744">
    <property type="entry name" value="SidJ"/>
</dbReference>
<evidence type="ECO:0000313" key="3">
    <source>
        <dbReference type="Proteomes" id="UP000176863"/>
    </source>
</evidence>
<dbReference type="AlphaFoldDB" id="A0A1F6CXU7"/>
<dbReference type="Pfam" id="PF12146">
    <property type="entry name" value="Hydrolase_4"/>
    <property type="match status" value="1"/>
</dbReference>
<dbReference type="Gene3D" id="3.40.50.1820">
    <property type="entry name" value="alpha/beta hydrolase"/>
    <property type="match status" value="1"/>
</dbReference>
<protein>
    <recommendedName>
        <fullName evidence="1">Serine aminopeptidase S33 domain-containing protein</fullName>
    </recommendedName>
</protein>